<dbReference type="OrthoDB" id="8956208at2"/>
<dbReference type="InterPro" id="IPR002656">
    <property type="entry name" value="Acyl_transf_3_dom"/>
</dbReference>
<evidence type="ECO:0000259" key="2">
    <source>
        <dbReference type="Pfam" id="PF01757"/>
    </source>
</evidence>
<feature type="transmembrane region" description="Helical" evidence="1">
    <location>
        <begin position="284"/>
        <end position="309"/>
    </location>
</feature>
<feature type="transmembrane region" description="Helical" evidence="1">
    <location>
        <begin position="321"/>
        <end position="342"/>
    </location>
</feature>
<keyword evidence="1" id="KW-0472">Membrane</keyword>
<feature type="transmembrane region" description="Helical" evidence="1">
    <location>
        <begin position="152"/>
        <end position="173"/>
    </location>
</feature>
<dbReference type="Proteomes" id="UP000238589">
    <property type="component" value="Unassembled WGS sequence"/>
</dbReference>
<feature type="transmembrane region" description="Helical" evidence="1">
    <location>
        <begin position="97"/>
        <end position="119"/>
    </location>
</feature>
<dbReference type="PANTHER" id="PTHR11161">
    <property type="entry name" value="O-ACYLTRANSFERASE"/>
    <property type="match status" value="1"/>
</dbReference>
<keyword evidence="4" id="KW-1185">Reference proteome</keyword>
<gene>
    <name evidence="3" type="ORF">C6P64_16980</name>
</gene>
<dbReference type="GO" id="GO:0016747">
    <property type="term" value="F:acyltransferase activity, transferring groups other than amino-acyl groups"/>
    <property type="evidence" value="ECO:0007669"/>
    <property type="project" value="InterPro"/>
</dbReference>
<organism evidence="3 4">
    <name type="scientific">Malikia granosa</name>
    <dbReference type="NCBI Taxonomy" id="263067"/>
    <lineage>
        <taxon>Bacteria</taxon>
        <taxon>Pseudomonadati</taxon>
        <taxon>Pseudomonadota</taxon>
        <taxon>Betaproteobacteria</taxon>
        <taxon>Burkholderiales</taxon>
        <taxon>Comamonadaceae</taxon>
        <taxon>Malikia</taxon>
    </lineage>
</organism>
<dbReference type="Pfam" id="PF01757">
    <property type="entry name" value="Acyl_transf_3"/>
    <property type="match status" value="1"/>
</dbReference>
<evidence type="ECO:0000313" key="4">
    <source>
        <dbReference type="Proteomes" id="UP000238589"/>
    </source>
</evidence>
<keyword evidence="1" id="KW-0812">Transmembrane</keyword>
<dbReference type="GO" id="GO:0016787">
    <property type="term" value="F:hydrolase activity"/>
    <property type="evidence" value="ECO:0007669"/>
    <property type="project" value="UniProtKB-KW"/>
</dbReference>
<dbReference type="InterPro" id="IPR052728">
    <property type="entry name" value="O2_lipid_transport_reg"/>
</dbReference>
<feature type="transmembrane region" description="Helical" evidence="1">
    <location>
        <begin position="180"/>
        <end position="198"/>
    </location>
</feature>
<keyword evidence="3" id="KW-0378">Hydrolase</keyword>
<dbReference type="EMBL" id="PVLQ01000114">
    <property type="protein sequence ID" value="PRD63957.1"/>
    <property type="molecule type" value="Genomic_DNA"/>
</dbReference>
<feature type="transmembrane region" description="Helical" evidence="1">
    <location>
        <begin position="231"/>
        <end position="250"/>
    </location>
</feature>
<feature type="transmembrane region" description="Helical" evidence="1">
    <location>
        <begin position="56"/>
        <end position="76"/>
    </location>
</feature>
<feature type="transmembrane region" description="Helical" evidence="1">
    <location>
        <begin position="12"/>
        <end position="36"/>
    </location>
</feature>
<dbReference type="AlphaFoldDB" id="A0A2S9K0R4"/>
<accession>A0A2S9K0R4</accession>
<dbReference type="PANTHER" id="PTHR11161:SF0">
    <property type="entry name" value="O-ACYLTRANSFERASE LIKE PROTEIN"/>
    <property type="match status" value="1"/>
</dbReference>
<proteinExistence type="predicted"/>
<reference evidence="3 4" key="1">
    <citation type="submission" date="2018-03" db="EMBL/GenBank/DDBJ databases">
        <title>Comparative genomics illustrates the genes involved in a hyperalkaliphilic mechanisms of Serpentinomonas isolated from highly-alkaline calcium-rich serpentinized springs.</title>
        <authorList>
            <person name="Suzuki S."/>
            <person name="Ishii S."/>
            <person name="Walworth N."/>
            <person name="Bird L."/>
            <person name="Kuenen J.G."/>
            <person name="Nealson K.H."/>
        </authorList>
    </citation>
    <scope>NUCLEOTIDE SEQUENCE [LARGE SCALE GENOMIC DNA]</scope>
    <source>
        <strain evidence="3 4">P1</strain>
    </source>
</reference>
<evidence type="ECO:0000313" key="3">
    <source>
        <dbReference type="EMBL" id="PRD63957.1"/>
    </source>
</evidence>
<comment type="caution">
    <text evidence="3">The sequence shown here is derived from an EMBL/GenBank/DDBJ whole genome shotgun (WGS) entry which is preliminary data.</text>
</comment>
<feature type="transmembrane region" description="Helical" evidence="1">
    <location>
        <begin position="204"/>
        <end position="224"/>
    </location>
</feature>
<feature type="domain" description="Acyltransferase 3" evidence="2">
    <location>
        <begin position="15"/>
        <end position="327"/>
    </location>
</feature>
<name>A0A2S9K0R4_9BURK</name>
<sequence>MSVAGVASMGRMALVDALKALGSQFIVLHHLAFYGPMTDWTKVLLPELVDWLSRDARMAVQVFLVVGGFLAARSLAPRGVLLTPQPLMLLRKRYLRTAAPYLVALLLSLLCTEFARYWMAHDSLPERAELGQFLAHALLLHSLLGVDSISAGVWYVAIDFQLFALLLGLLWLARALGGRLALSATLLLLGVILSLYGFNLDPDWDIWAIYFLGSYGLGALTYWATQPRHGLKGLGWLLLFTLLVLGALAVEFRERIALALMVALLLGAAQQGQWLQRWPQGRVWAYFGQISYSVFLLNFPVALVVNALFTRFAPAEPWVQTVGVLLAWAACNLAGAAFYHLVEQPLGRWGSTARLPVDTSVTSRSGL</sequence>
<feature type="transmembrane region" description="Helical" evidence="1">
    <location>
        <begin position="256"/>
        <end position="272"/>
    </location>
</feature>
<keyword evidence="1" id="KW-1133">Transmembrane helix</keyword>
<evidence type="ECO:0000256" key="1">
    <source>
        <dbReference type="SAM" id="Phobius"/>
    </source>
</evidence>
<protein>
    <submittedName>
        <fullName evidence="3">GTP cyclohydrolase</fullName>
    </submittedName>
</protein>